<comment type="caution">
    <text evidence="2">The sequence shown here is derived from an EMBL/GenBank/DDBJ whole genome shotgun (WGS) entry which is preliminary data.</text>
</comment>
<reference evidence="2 3" key="1">
    <citation type="submission" date="2018-12" db="EMBL/GenBank/DDBJ databases">
        <title>Venturia inaequalis Genome Resource.</title>
        <authorList>
            <person name="Lichtner F.J."/>
        </authorList>
    </citation>
    <scope>NUCLEOTIDE SEQUENCE [LARGE SCALE GENOMIC DNA]</scope>
    <source>
        <strain evidence="2 3">120213</strain>
    </source>
</reference>
<feature type="region of interest" description="Disordered" evidence="1">
    <location>
        <begin position="275"/>
        <end position="330"/>
    </location>
</feature>
<evidence type="ECO:0000313" key="2">
    <source>
        <dbReference type="EMBL" id="KAE9968055.1"/>
    </source>
</evidence>
<proteinExistence type="predicted"/>
<dbReference type="Proteomes" id="UP000447873">
    <property type="component" value="Unassembled WGS sequence"/>
</dbReference>
<dbReference type="EMBL" id="WNWS01000424">
    <property type="protein sequence ID" value="KAE9968055.1"/>
    <property type="molecule type" value="Genomic_DNA"/>
</dbReference>
<name>A0A8H3UEA7_VENIN</name>
<organism evidence="2 3">
    <name type="scientific">Venturia inaequalis</name>
    <name type="common">Apple scab fungus</name>
    <dbReference type="NCBI Taxonomy" id="5025"/>
    <lineage>
        <taxon>Eukaryota</taxon>
        <taxon>Fungi</taxon>
        <taxon>Dikarya</taxon>
        <taxon>Ascomycota</taxon>
        <taxon>Pezizomycotina</taxon>
        <taxon>Dothideomycetes</taxon>
        <taxon>Pleosporomycetidae</taxon>
        <taxon>Venturiales</taxon>
        <taxon>Venturiaceae</taxon>
        <taxon>Venturia</taxon>
    </lineage>
</organism>
<feature type="compositionally biased region" description="Low complexity" evidence="1">
    <location>
        <begin position="197"/>
        <end position="206"/>
    </location>
</feature>
<feature type="compositionally biased region" description="Basic and acidic residues" evidence="1">
    <location>
        <begin position="275"/>
        <end position="285"/>
    </location>
</feature>
<accession>A0A8H3UEA7</accession>
<gene>
    <name evidence="2" type="ORF">EG328_007808</name>
</gene>
<dbReference type="AlphaFoldDB" id="A0A8H3UEA7"/>
<feature type="compositionally biased region" description="Basic residues" evidence="1">
    <location>
        <begin position="304"/>
        <end position="319"/>
    </location>
</feature>
<evidence type="ECO:0000313" key="3">
    <source>
        <dbReference type="Proteomes" id="UP000447873"/>
    </source>
</evidence>
<protein>
    <submittedName>
        <fullName evidence="2">Uncharacterized protein</fullName>
    </submittedName>
</protein>
<feature type="region of interest" description="Disordered" evidence="1">
    <location>
        <begin position="197"/>
        <end position="226"/>
    </location>
</feature>
<evidence type="ECO:0000256" key="1">
    <source>
        <dbReference type="SAM" id="MobiDB-lite"/>
    </source>
</evidence>
<sequence>MVHLRNLVTAMAAGTSLVEASASASAQADAKDAIASFQSLLTSLSTNIGSPDQQLSSKDLQTAFGGYMKMLQGVSNINTPPSSPPPNTMIAAINTSAAPFVPNWEGAAIGGLALGVQGLIAGALMGVTTQWTFAGVNGGIKDLTGVDPMELLAGAGYGGGGASVTPAPMNVPLPKAAGGAPAPGAAGGVGAPVVAAPAPQQVSSPGSPAPPALTVPKPPSVPEPPMPAAQPMNMAGMGHGTRRIAFEVYRDPPTPAPTVKPSMKRTARAFEVFRDPIDPADHPDAPRTPVRAAAPPSPPCTPFVKRKKPRVPRAPKKPRSTGLLRSFVKR</sequence>
<feature type="compositionally biased region" description="Pro residues" evidence="1">
    <location>
        <begin position="207"/>
        <end position="226"/>
    </location>
</feature>